<dbReference type="EMBL" id="BAABDD010000038">
    <property type="protein sequence ID" value="GAA3763295.1"/>
    <property type="molecule type" value="Genomic_DNA"/>
</dbReference>
<dbReference type="InterPro" id="IPR007161">
    <property type="entry name" value="DUF364"/>
</dbReference>
<evidence type="ECO:0000313" key="3">
    <source>
        <dbReference type="Proteomes" id="UP001500908"/>
    </source>
</evidence>
<sequence>MPALPPESTVHDLAPLTAAARAGHLGPDPASLPVSVGFLTQQGARHAHRGRGYRNHVLSLRVAEAVGSCAVEPGEVDDGVALDCVGRCVAELLEHPAAAVRVAVLDAYLMHARPHATAAEAVTIPAGTSLHKSLRRAELVVDLLPLPPGRTVLVVGVVNSLLHHLRERGLSYVACDYGGGFTEWGEPIVDDAMAAVEDCDAILASGMTVGNATFWPLLAHARRTGRPLVVFAQTGSAILPHLLDSGLTALSAEPYPFFWLDGGPTTIYRYRRPTPAPIPGAEARL</sequence>
<keyword evidence="3" id="KW-1185">Reference proteome</keyword>
<reference evidence="3" key="1">
    <citation type="journal article" date="2019" name="Int. J. Syst. Evol. Microbiol.">
        <title>The Global Catalogue of Microorganisms (GCM) 10K type strain sequencing project: providing services to taxonomists for standard genome sequencing and annotation.</title>
        <authorList>
            <consortium name="The Broad Institute Genomics Platform"/>
            <consortium name="The Broad Institute Genome Sequencing Center for Infectious Disease"/>
            <person name="Wu L."/>
            <person name="Ma J."/>
        </authorList>
    </citation>
    <scope>NUCLEOTIDE SEQUENCE [LARGE SCALE GENOMIC DNA]</scope>
    <source>
        <strain evidence="3">JCM 17137</strain>
    </source>
</reference>
<protein>
    <recommendedName>
        <fullName evidence="1">Putative heavy-metal chelation domain-containing protein</fullName>
    </recommendedName>
</protein>
<proteinExistence type="predicted"/>
<feature type="domain" description="Putative heavy-metal chelation" evidence="1">
    <location>
        <begin position="140"/>
        <end position="249"/>
    </location>
</feature>
<evidence type="ECO:0000259" key="1">
    <source>
        <dbReference type="Pfam" id="PF04016"/>
    </source>
</evidence>
<gene>
    <name evidence="2" type="ORF">GCM10022402_45940</name>
</gene>
<name>A0ABP7GG05_9ACTN</name>
<dbReference type="Proteomes" id="UP001500908">
    <property type="component" value="Unassembled WGS sequence"/>
</dbReference>
<organism evidence="2 3">
    <name type="scientific">Salinactinospora qingdaonensis</name>
    <dbReference type="NCBI Taxonomy" id="702744"/>
    <lineage>
        <taxon>Bacteria</taxon>
        <taxon>Bacillati</taxon>
        <taxon>Actinomycetota</taxon>
        <taxon>Actinomycetes</taxon>
        <taxon>Streptosporangiales</taxon>
        <taxon>Nocardiopsidaceae</taxon>
        <taxon>Salinactinospora</taxon>
    </lineage>
</organism>
<evidence type="ECO:0000313" key="2">
    <source>
        <dbReference type="EMBL" id="GAA3763295.1"/>
    </source>
</evidence>
<accession>A0ABP7GG05</accession>
<comment type="caution">
    <text evidence="2">The sequence shown here is derived from an EMBL/GenBank/DDBJ whole genome shotgun (WGS) entry which is preliminary data.</text>
</comment>
<dbReference type="SUPFAM" id="SSF159713">
    <property type="entry name" value="Dhaf3308-like"/>
    <property type="match status" value="1"/>
</dbReference>
<dbReference type="Gene3D" id="3.40.50.11590">
    <property type="match status" value="1"/>
</dbReference>
<dbReference type="Pfam" id="PF04016">
    <property type="entry name" value="DUF364"/>
    <property type="match status" value="1"/>
</dbReference>
<dbReference type="RefSeq" id="WP_344976364.1">
    <property type="nucleotide sequence ID" value="NZ_BAABDD010000038.1"/>
</dbReference>